<evidence type="ECO:0000256" key="1">
    <source>
        <dbReference type="SAM" id="MobiDB-lite"/>
    </source>
</evidence>
<reference evidence="4 5" key="1">
    <citation type="submission" date="2020-08" db="EMBL/GenBank/DDBJ databases">
        <title>Sequencing the genomes of 1000 actinobacteria strains.</title>
        <authorList>
            <person name="Klenk H.-P."/>
        </authorList>
    </citation>
    <scope>NUCLEOTIDE SEQUENCE [LARGE SCALE GENOMIC DNA]</scope>
    <source>
        <strain evidence="4 5">DSM 43675</strain>
    </source>
</reference>
<dbReference type="InterPro" id="IPR014044">
    <property type="entry name" value="CAP_dom"/>
</dbReference>
<dbReference type="SUPFAM" id="SSF55797">
    <property type="entry name" value="PR-1-like"/>
    <property type="match status" value="1"/>
</dbReference>
<feature type="compositionally biased region" description="Basic and acidic residues" evidence="1">
    <location>
        <begin position="392"/>
        <end position="408"/>
    </location>
</feature>
<dbReference type="PANTHER" id="PTHR31157:SF1">
    <property type="entry name" value="SCP DOMAIN-CONTAINING PROTEIN"/>
    <property type="match status" value="1"/>
</dbReference>
<feature type="domain" description="SCP" evidence="2">
    <location>
        <begin position="366"/>
        <end position="479"/>
    </location>
</feature>
<feature type="region of interest" description="Disordered" evidence="1">
    <location>
        <begin position="312"/>
        <end position="413"/>
    </location>
</feature>
<keyword evidence="5" id="KW-1185">Reference proteome</keyword>
<evidence type="ECO:0000313" key="4">
    <source>
        <dbReference type="EMBL" id="MBB6399156.1"/>
    </source>
</evidence>
<evidence type="ECO:0000259" key="2">
    <source>
        <dbReference type="Pfam" id="PF00188"/>
    </source>
</evidence>
<dbReference type="RefSeq" id="WP_185030860.1">
    <property type="nucleotide sequence ID" value="NZ_JACHMQ010000001.1"/>
</dbReference>
<dbReference type="EMBL" id="JACHMQ010000001">
    <property type="protein sequence ID" value="MBB6399156.1"/>
    <property type="molecule type" value="Genomic_DNA"/>
</dbReference>
<feature type="compositionally biased region" description="Basic residues" evidence="1">
    <location>
        <begin position="342"/>
        <end position="353"/>
    </location>
</feature>
<dbReference type="InterPro" id="IPR014284">
    <property type="entry name" value="RNA_pol_sigma-70_dom"/>
</dbReference>
<dbReference type="InterPro" id="IPR007627">
    <property type="entry name" value="RNA_pol_sigma70_r2"/>
</dbReference>
<dbReference type="GO" id="GO:0003700">
    <property type="term" value="F:DNA-binding transcription factor activity"/>
    <property type="evidence" value="ECO:0007669"/>
    <property type="project" value="InterPro"/>
</dbReference>
<dbReference type="InterPro" id="IPR035940">
    <property type="entry name" value="CAP_sf"/>
</dbReference>
<dbReference type="PANTHER" id="PTHR31157">
    <property type="entry name" value="SCP DOMAIN-CONTAINING PROTEIN"/>
    <property type="match status" value="1"/>
</dbReference>
<name>A0A7X0G4D5_9ACTN</name>
<feature type="domain" description="RNA polymerase sigma-70 region 2" evidence="3">
    <location>
        <begin position="30"/>
        <end position="98"/>
    </location>
</feature>
<dbReference type="AlphaFoldDB" id="A0A7X0G4D5"/>
<accession>A0A7X0G4D5</accession>
<organism evidence="4 5">
    <name type="scientific">Actinomadura coerulea</name>
    <dbReference type="NCBI Taxonomy" id="46159"/>
    <lineage>
        <taxon>Bacteria</taxon>
        <taxon>Bacillati</taxon>
        <taxon>Actinomycetota</taxon>
        <taxon>Actinomycetes</taxon>
        <taxon>Streptosporangiales</taxon>
        <taxon>Thermomonosporaceae</taxon>
        <taxon>Actinomadura</taxon>
    </lineage>
</organism>
<dbReference type="SUPFAM" id="SSF88946">
    <property type="entry name" value="Sigma2 domain of RNA polymerase sigma factors"/>
    <property type="match status" value="1"/>
</dbReference>
<dbReference type="GO" id="GO:0006352">
    <property type="term" value="P:DNA-templated transcription initiation"/>
    <property type="evidence" value="ECO:0007669"/>
    <property type="project" value="InterPro"/>
</dbReference>
<dbReference type="CDD" id="cd05379">
    <property type="entry name" value="CAP_bacterial"/>
    <property type="match status" value="1"/>
</dbReference>
<dbReference type="Pfam" id="PF00188">
    <property type="entry name" value="CAP"/>
    <property type="match status" value="1"/>
</dbReference>
<dbReference type="NCBIfam" id="TIGR02937">
    <property type="entry name" value="sigma70-ECF"/>
    <property type="match status" value="1"/>
</dbReference>
<protein>
    <submittedName>
        <fullName evidence="4">RNA polymerase sigma factor (Sigma-70 family)</fullName>
    </submittedName>
</protein>
<comment type="caution">
    <text evidence="4">The sequence shown here is derived from an EMBL/GenBank/DDBJ whole genome shotgun (WGS) entry which is preliminary data.</text>
</comment>
<dbReference type="Proteomes" id="UP000546324">
    <property type="component" value="Unassembled WGS sequence"/>
</dbReference>
<dbReference type="Pfam" id="PF04542">
    <property type="entry name" value="Sigma70_r2"/>
    <property type="match status" value="1"/>
</dbReference>
<feature type="compositionally biased region" description="Low complexity" evidence="1">
    <location>
        <begin position="317"/>
        <end position="334"/>
    </location>
</feature>
<proteinExistence type="predicted"/>
<gene>
    <name evidence="4" type="ORF">BKA00_006070</name>
</gene>
<sequence>MDGGEGRPAGGEERLVAAAQAGDAAARERLVSACLPLVYNVVGRALDGHADVDDVVQDTMLRMLNGLGGLRDPSRFRSWLVAIAMNQVRRRWSANRRRPAVGLDAAYEIADPGGDFVEITIVRLGLSGQRKEIAEATRWLDAADRDVLSLWWLEVSGRLTRTELAAALDVKRRHAAVRVNRMKEQLETGRLVVRALAATPPCPGLAELTASWDGRPTPVWRKRMARHARGCDTCRAHRRRLAPAETLLAGLVLVPPPARLPAADLANAKLSGADVALHASHGARTAAITGTAAVVAAAAVAVWFFAMPGDERPPSAAPASTRVATPSATSASPERPSPTPSRTRRSPKPRKTSKAPLSPGRQVIRLANIQRARHGCRPLRENPMLTRAAQRHSADMAARRELSHDGAGGRDPGARITAAGYRWRAWAENIQRGAATPSSAVSSWMTSTYHRANILNCDYTEIGVGVVSGSGGPWWTQDFASPQ</sequence>
<dbReference type="InterPro" id="IPR013325">
    <property type="entry name" value="RNA_pol_sigma_r2"/>
</dbReference>
<dbReference type="Gene3D" id="3.40.33.10">
    <property type="entry name" value="CAP"/>
    <property type="match status" value="1"/>
</dbReference>
<evidence type="ECO:0000259" key="3">
    <source>
        <dbReference type="Pfam" id="PF04542"/>
    </source>
</evidence>
<dbReference type="Gene3D" id="1.10.1740.10">
    <property type="match status" value="1"/>
</dbReference>
<evidence type="ECO:0000313" key="5">
    <source>
        <dbReference type="Proteomes" id="UP000546324"/>
    </source>
</evidence>